<feature type="transmembrane region" description="Helical" evidence="7">
    <location>
        <begin position="252"/>
        <end position="270"/>
    </location>
</feature>
<name>A0A1X2ER22_9MYCO</name>
<proteinExistence type="inferred from homology"/>
<dbReference type="InterPro" id="IPR024962">
    <property type="entry name" value="YukD-like"/>
</dbReference>
<comment type="subcellular location">
    <subcellularLocation>
        <location evidence="1">Cell membrane</location>
        <topology evidence="1">Multi-pass membrane protein</topology>
    </subcellularLocation>
</comment>
<gene>
    <name evidence="9" type="ORF">AWC30_01430</name>
</gene>
<feature type="transmembrane region" description="Helical" evidence="7">
    <location>
        <begin position="415"/>
        <end position="434"/>
    </location>
</feature>
<comment type="caution">
    <text evidence="9">The sequence shown here is derived from an EMBL/GenBank/DDBJ whole genome shotgun (WGS) entry which is preliminary data.</text>
</comment>
<evidence type="ECO:0000256" key="7">
    <source>
        <dbReference type="SAM" id="Phobius"/>
    </source>
</evidence>
<feature type="transmembrane region" description="Helical" evidence="7">
    <location>
        <begin position="203"/>
        <end position="221"/>
    </location>
</feature>
<evidence type="ECO:0000259" key="8">
    <source>
        <dbReference type="Pfam" id="PF19053"/>
    </source>
</evidence>
<feature type="transmembrane region" description="Helical" evidence="7">
    <location>
        <begin position="440"/>
        <end position="463"/>
    </location>
</feature>
<accession>A0A1X2ER22</accession>
<evidence type="ECO:0000256" key="6">
    <source>
        <dbReference type="ARBA" id="ARBA00023136"/>
    </source>
</evidence>
<evidence type="ECO:0000256" key="2">
    <source>
        <dbReference type="ARBA" id="ARBA00006162"/>
    </source>
</evidence>
<dbReference type="GO" id="GO:0005886">
    <property type="term" value="C:plasma membrane"/>
    <property type="evidence" value="ECO:0007669"/>
    <property type="project" value="UniProtKB-SubCell"/>
</dbReference>
<evidence type="ECO:0000313" key="9">
    <source>
        <dbReference type="EMBL" id="ORX08605.1"/>
    </source>
</evidence>
<dbReference type="RefSeq" id="WP_234807878.1">
    <property type="nucleotide sequence ID" value="NZ_JACKSN010000192.1"/>
</dbReference>
<dbReference type="AlphaFoldDB" id="A0A1X2ER22"/>
<keyword evidence="10" id="KW-1185">Reference proteome</keyword>
<evidence type="ECO:0000256" key="1">
    <source>
        <dbReference type="ARBA" id="ARBA00004651"/>
    </source>
</evidence>
<dbReference type="Gene3D" id="3.10.20.90">
    <property type="entry name" value="Phosphatidylinositol 3-kinase Catalytic Subunit, Chain A, domain 1"/>
    <property type="match status" value="1"/>
</dbReference>
<feature type="transmembrane region" description="Helical" evidence="7">
    <location>
        <begin position="359"/>
        <end position="380"/>
    </location>
</feature>
<dbReference type="NCBIfam" id="TIGR03920">
    <property type="entry name" value="T7SS_EccD"/>
    <property type="match status" value="1"/>
</dbReference>
<keyword evidence="3" id="KW-1003">Cell membrane</keyword>
<evidence type="ECO:0000313" key="10">
    <source>
        <dbReference type="Proteomes" id="UP000193090"/>
    </source>
</evidence>
<feature type="transmembrane region" description="Helical" evidence="7">
    <location>
        <begin position="276"/>
        <end position="294"/>
    </location>
</feature>
<dbReference type="PIRSF" id="PIRSF017804">
    <property type="entry name" value="Secretion_EccD1"/>
    <property type="match status" value="1"/>
</dbReference>
<comment type="similarity">
    <text evidence="2">Belongs to the EccD/Snm4 family.</text>
</comment>
<evidence type="ECO:0000256" key="4">
    <source>
        <dbReference type="ARBA" id="ARBA00022692"/>
    </source>
</evidence>
<dbReference type="InterPro" id="IPR006707">
    <property type="entry name" value="T7SS_EccD"/>
</dbReference>
<keyword evidence="5 7" id="KW-1133">Transmembrane helix</keyword>
<organism evidence="9 10">
    <name type="scientific">Mycolicibacillus trivialis</name>
    <dbReference type="NCBI Taxonomy" id="1798"/>
    <lineage>
        <taxon>Bacteria</taxon>
        <taxon>Bacillati</taxon>
        <taxon>Actinomycetota</taxon>
        <taxon>Actinomycetes</taxon>
        <taxon>Mycobacteriales</taxon>
        <taxon>Mycobacteriaceae</taxon>
        <taxon>Mycolicibacillus</taxon>
    </lineage>
</organism>
<sequence>MTSVLTDPSRSDGDAANTPRSAVVGIMAGDGVQIGMLLDAEAPVSVMIDPLLTVVNNRLLELELAELTGAGRGRWVLCRVDGTALRSSQSLTEQQIYDGDRLWLRYVEDPEHRTPVIEHISTAVAVTLAKRFGSINPKIAVQIGISLVAGALLLVTALLGWWRYHHDTPLSAIYAGVVTVVVLVAATLMLIQARTSRDFRLADTMLVSSLPPLAMAAAAAVPGPFAAAHAALGFGVAGLAAVLMLRFTGRRLSIYSSVIVVSLAVTVTAVLRMTLLTSAVTLLTSVLLAAVFFYHTGASLCRWLAGIRLPVFPSATSHWVFETRPDLPTTVVTGHDDTPVLEGPESIRQVLLHAERARGLLSGLLFGLGVLIVVTTVALCDPHGDRRWLPVLIASLVAGFLVLRGRSFRDRWQAITVAMTAVFVVVGVVLRYIVGLQTPAMLSAGVAILLLVPAAGLIAAAVVPNTVYSPLFRKFVEWIEYLCLMPIFPLGLWLMNVYEAIRYR</sequence>
<feature type="transmembrane region" description="Helical" evidence="7">
    <location>
        <begin position="227"/>
        <end position="245"/>
    </location>
</feature>
<dbReference type="STRING" id="1798.AWC30_01430"/>
<dbReference type="Pfam" id="PF19053">
    <property type="entry name" value="EccD"/>
    <property type="match status" value="1"/>
</dbReference>
<dbReference type="InterPro" id="IPR044049">
    <property type="entry name" value="EccD_transm"/>
</dbReference>
<keyword evidence="6 7" id="KW-0472">Membrane</keyword>
<dbReference type="Pfam" id="PF08817">
    <property type="entry name" value="YukD"/>
    <property type="match status" value="1"/>
</dbReference>
<dbReference type="Proteomes" id="UP000193090">
    <property type="component" value="Unassembled WGS sequence"/>
</dbReference>
<dbReference type="EMBL" id="LQPZ01000003">
    <property type="protein sequence ID" value="ORX08605.1"/>
    <property type="molecule type" value="Genomic_DNA"/>
</dbReference>
<feature type="transmembrane region" description="Helical" evidence="7">
    <location>
        <begin position="139"/>
        <end position="164"/>
    </location>
</feature>
<feature type="transmembrane region" description="Helical" evidence="7">
    <location>
        <begin position="170"/>
        <end position="191"/>
    </location>
</feature>
<keyword evidence="4 7" id="KW-0812">Transmembrane</keyword>
<feature type="transmembrane region" description="Helical" evidence="7">
    <location>
        <begin position="475"/>
        <end position="495"/>
    </location>
</feature>
<evidence type="ECO:0000256" key="5">
    <source>
        <dbReference type="ARBA" id="ARBA00022989"/>
    </source>
</evidence>
<evidence type="ECO:0000256" key="3">
    <source>
        <dbReference type="ARBA" id="ARBA00022475"/>
    </source>
</evidence>
<reference evidence="9 10" key="1">
    <citation type="submission" date="2016-01" db="EMBL/GenBank/DDBJ databases">
        <title>The new phylogeny of the genus Mycobacterium.</title>
        <authorList>
            <person name="Tarcisio F."/>
            <person name="Conor M."/>
            <person name="Antonella G."/>
            <person name="Elisabetta G."/>
            <person name="Giulia F.S."/>
            <person name="Sara T."/>
            <person name="Anna F."/>
            <person name="Clotilde B."/>
            <person name="Roberto B."/>
            <person name="Veronica D.S."/>
            <person name="Fabio R."/>
            <person name="Monica P."/>
            <person name="Olivier J."/>
            <person name="Enrico T."/>
            <person name="Nicola S."/>
        </authorList>
    </citation>
    <scope>NUCLEOTIDE SEQUENCE [LARGE SCALE GENOMIC DNA]</scope>
    <source>
        <strain evidence="9 10">DSM 44153</strain>
    </source>
</reference>
<protein>
    <submittedName>
        <fullName evidence="9">Type VII secretion integral membrane protein EccD</fullName>
    </submittedName>
</protein>
<feature type="domain" description="EccD-like transmembrane" evidence="8">
    <location>
        <begin position="146"/>
        <end position="502"/>
    </location>
</feature>